<dbReference type="Proteomes" id="UP001172082">
    <property type="component" value="Unassembled WGS sequence"/>
</dbReference>
<dbReference type="EMBL" id="JAUJEA010000001">
    <property type="protein sequence ID" value="MDN5199789.1"/>
    <property type="molecule type" value="Genomic_DNA"/>
</dbReference>
<dbReference type="SUPFAM" id="SSF82866">
    <property type="entry name" value="Multidrug efflux transporter AcrB transmembrane domain"/>
    <property type="match status" value="2"/>
</dbReference>
<name>A0ABT8KGG1_9BACT</name>
<evidence type="ECO:0000256" key="1">
    <source>
        <dbReference type="SAM" id="Phobius"/>
    </source>
</evidence>
<feature type="transmembrane region" description="Helical" evidence="1">
    <location>
        <begin position="879"/>
        <end position="899"/>
    </location>
</feature>
<feature type="transmembrane region" description="Helical" evidence="1">
    <location>
        <begin position="980"/>
        <end position="1002"/>
    </location>
</feature>
<dbReference type="PANTHER" id="PTHR32063">
    <property type="match status" value="1"/>
</dbReference>
<dbReference type="Gene3D" id="3.30.70.1320">
    <property type="entry name" value="Multidrug efflux transporter AcrB pore domain like"/>
    <property type="match status" value="1"/>
</dbReference>
<keyword evidence="1" id="KW-0472">Membrane</keyword>
<dbReference type="InterPro" id="IPR001036">
    <property type="entry name" value="Acrflvin-R"/>
</dbReference>
<feature type="transmembrane region" description="Helical" evidence="1">
    <location>
        <begin position="949"/>
        <end position="968"/>
    </location>
</feature>
<dbReference type="Pfam" id="PF00873">
    <property type="entry name" value="ACR_tran"/>
    <property type="match status" value="1"/>
</dbReference>
<dbReference type="Gene3D" id="1.20.1640.10">
    <property type="entry name" value="Multidrug efflux transporter AcrB transmembrane domain"/>
    <property type="match status" value="2"/>
</dbReference>
<accession>A0ABT8KGG1</accession>
<dbReference type="RefSeq" id="WP_346749821.1">
    <property type="nucleotide sequence ID" value="NZ_JAUJEA010000001.1"/>
</dbReference>
<feature type="transmembrane region" description="Helical" evidence="1">
    <location>
        <begin position="12"/>
        <end position="32"/>
    </location>
</feature>
<dbReference type="Gene3D" id="3.30.2090.10">
    <property type="entry name" value="Multidrug efflux transporter AcrB TolC docking domain, DN and DC subdomains"/>
    <property type="match status" value="2"/>
</dbReference>
<dbReference type="InterPro" id="IPR027463">
    <property type="entry name" value="AcrB_DN_DC_subdom"/>
</dbReference>
<dbReference type="PRINTS" id="PR00702">
    <property type="entry name" value="ACRIFLAVINRP"/>
</dbReference>
<feature type="transmembrane region" description="Helical" evidence="1">
    <location>
        <begin position="386"/>
        <end position="407"/>
    </location>
</feature>
<keyword evidence="1" id="KW-1133">Transmembrane helix</keyword>
<organism evidence="2 3">
    <name type="scientific">Splendidivirga corallicola</name>
    <dbReference type="NCBI Taxonomy" id="3051826"/>
    <lineage>
        <taxon>Bacteria</taxon>
        <taxon>Pseudomonadati</taxon>
        <taxon>Bacteroidota</taxon>
        <taxon>Cytophagia</taxon>
        <taxon>Cytophagales</taxon>
        <taxon>Splendidivirgaceae</taxon>
        <taxon>Splendidivirga</taxon>
    </lineage>
</organism>
<feature type="transmembrane region" description="Helical" evidence="1">
    <location>
        <begin position="461"/>
        <end position="487"/>
    </location>
</feature>
<gene>
    <name evidence="2" type="ORF">QQ008_00405</name>
</gene>
<evidence type="ECO:0000313" key="3">
    <source>
        <dbReference type="Proteomes" id="UP001172082"/>
    </source>
</evidence>
<feature type="transmembrane region" description="Helical" evidence="1">
    <location>
        <begin position="853"/>
        <end position="872"/>
    </location>
</feature>
<dbReference type="Gene3D" id="3.30.70.1430">
    <property type="entry name" value="Multidrug efflux transporter AcrB pore domain"/>
    <property type="match status" value="2"/>
</dbReference>
<dbReference type="SUPFAM" id="SSF82714">
    <property type="entry name" value="Multidrug efflux transporter AcrB TolC docking domain, DN and DC subdomains"/>
    <property type="match status" value="2"/>
</dbReference>
<evidence type="ECO:0000313" key="2">
    <source>
        <dbReference type="EMBL" id="MDN5199789.1"/>
    </source>
</evidence>
<sequence>MKLPELAIKNYQFTIVVTLLIALVGIVTFITMPRSEDPQNEMAGTVITVIYPGATPEDLEKLVIDPIEEKLNELDDIKKMESKAFDGVAAVTIEFTTGSDPEDKYRKVLEAMNVVEKDLPEEIFEIDKQKFTVMDVSILQLALVTDSVDYTVLEDQAENLKRVIEKSYGVRNVEIMANPEREVRVSVDFERMAQLGVSMQQLTSAIQSNNVNVPGGSIDIGYKKYNILTSGEYENLDEIKNTVVHQAMGQVIRLKDLANVEFAYEDNKYLARYNGRKAVFVNVTQKKNTNIYRIDEKLQPKIEAFQHELPESVELKTVLNQAEAVRFRVGDFFMNFFQGIILVGFFILIAIGVRASFIVMTAIPVSVLIGLTLLDLSNYGLQQMSIAGLIIALGLLVDNSIAVVENIHRYIDLGYSRKDAAIKGTKEIGWALVSSTVTTVLAFVPMISIGGPTGDFIRSMAVVVVYTLIASLVIALTFTPYFASVILKIKEKSKNRQSIVTRIIHNVYPKLLGAALKRPWLTIGLTILIFAGSLSLFGLIGVSFFPKAQKAQLLINIETPEGSSFQKTDKVVRNVEALLNQEEFVTHYASNIGHGNPQVYYNENPISYSVTTGQIFVTLKEYDADVIDPLVEKLRAQFGRYPGADIEVKEFIQGPPVEAPIAIKVTGNDLNTLRKVSADVEEIIATTPLAFNVDNPLKSTKTDVKVKIDPVKAGVFGVNLLDVDMAVKTNISGTAIGKYRDPEGEEYDMVLRMPDVSGQSMHSFDKIYVANAMGAQVPLKQVANIELESSLKQVSHYNMDRQNTITADVTDLGLAASITNTIIDKLDQYPFPAGFGYFVGGQLESQEESFGDMGRVLLLALIGIFAILVLQFKSFTQPLIIYSAIPLAVTGAFVALFITGYSFSFMAFVGLTSLIGIVVNDSIILVDFTNQLRQQGKEKTISIIEAGQTRFMPIILTTVTTIGGLLPLTLRGGDMWAPMGWAIIGGLLFATLLSLIIVPVLYKVFSKKDGNS</sequence>
<dbReference type="SUPFAM" id="SSF82693">
    <property type="entry name" value="Multidrug efflux transporter AcrB pore domain, PN1, PN2, PC1 and PC2 subdomains"/>
    <property type="match status" value="3"/>
</dbReference>
<dbReference type="Gene3D" id="3.30.70.1440">
    <property type="entry name" value="Multidrug efflux transporter AcrB pore domain"/>
    <property type="match status" value="1"/>
</dbReference>
<protein>
    <submittedName>
        <fullName evidence="2">Efflux RND transporter permease subunit</fullName>
    </submittedName>
</protein>
<comment type="caution">
    <text evidence="2">The sequence shown here is derived from an EMBL/GenBank/DDBJ whole genome shotgun (WGS) entry which is preliminary data.</text>
</comment>
<dbReference type="PANTHER" id="PTHR32063:SF24">
    <property type="entry name" value="CATION EFFLUX SYSTEM (ACRB_ACRD_ACRF FAMILY)"/>
    <property type="match status" value="1"/>
</dbReference>
<feature type="transmembrane region" description="Helical" evidence="1">
    <location>
        <begin position="332"/>
        <end position="350"/>
    </location>
</feature>
<proteinExistence type="predicted"/>
<feature type="transmembrane region" description="Helical" evidence="1">
    <location>
        <begin position="520"/>
        <end position="545"/>
    </location>
</feature>
<feature type="transmembrane region" description="Helical" evidence="1">
    <location>
        <begin position="357"/>
        <end position="374"/>
    </location>
</feature>
<keyword evidence="3" id="KW-1185">Reference proteome</keyword>
<feature type="transmembrane region" description="Helical" evidence="1">
    <location>
        <begin position="428"/>
        <end position="449"/>
    </location>
</feature>
<reference evidence="2" key="1">
    <citation type="submission" date="2023-06" db="EMBL/GenBank/DDBJ databases">
        <title>Genomic of Parafulvivirga corallium.</title>
        <authorList>
            <person name="Wang G."/>
        </authorList>
    </citation>
    <scope>NUCLEOTIDE SEQUENCE</scope>
    <source>
        <strain evidence="2">BMA10</strain>
    </source>
</reference>
<feature type="transmembrane region" description="Helical" evidence="1">
    <location>
        <begin position="905"/>
        <end position="928"/>
    </location>
</feature>
<keyword evidence="1" id="KW-0812">Transmembrane</keyword>